<dbReference type="Gene3D" id="3.60.21.10">
    <property type="match status" value="1"/>
</dbReference>
<name>A0ABW4BL40_9LACO</name>
<dbReference type="RefSeq" id="WP_125647004.1">
    <property type="nucleotide sequence ID" value="NZ_JBHTOH010000015.1"/>
</dbReference>
<evidence type="ECO:0000313" key="2">
    <source>
        <dbReference type="EMBL" id="MFD1410501.1"/>
    </source>
</evidence>
<evidence type="ECO:0000259" key="1">
    <source>
        <dbReference type="Pfam" id="PF00149"/>
    </source>
</evidence>
<dbReference type="InterPro" id="IPR004843">
    <property type="entry name" value="Calcineurin-like_PHP"/>
</dbReference>
<keyword evidence="3" id="KW-1185">Reference proteome</keyword>
<accession>A0ABW4BL40</accession>
<feature type="domain" description="Calcineurin-like phosphoesterase" evidence="1">
    <location>
        <begin position="3"/>
        <end position="193"/>
    </location>
</feature>
<proteinExistence type="predicted"/>
<evidence type="ECO:0000313" key="3">
    <source>
        <dbReference type="Proteomes" id="UP001597191"/>
    </source>
</evidence>
<gene>
    <name evidence="2" type="ORF">ACFQ4R_02525</name>
</gene>
<keyword evidence="2" id="KW-0269">Exonuclease</keyword>
<organism evidence="2 3">
    <name type="scientific">Lapidilactobacillus gannanensis</name>
    <dbReference type="NCBI Taxonomy" id="2486002"/>
    <lineage>
        <taxon>Bacteria</taxon>
        <taxon>Bacillati</taxon>
        <taxon>Bacillota</taxon>
        <taxon>Bacilli</taxon>
        <taxon>Lactobacillales</taxon>
        <taxon>Lactobacillaceae</taxon>
        <taxon>Lapidilactobacillus</taxon>
    </lineage>
</organism>
<keyword evidence="2" id="KW-0540">Nuclease</keyword>
<dbReference type="Pfam" id="PF00149">
    <property type="entry name" value="Metallophos"/>
    <property type="match status" value="1"/>
</dbReference>
<dbReference type="EMBL" id="JBHTOH010000015">
    <property type="protein sequence ID" value="MFD1410501.1"/>
    <property type="molecule type" value="Genomic_DNA"/>
</dbReference>
<dbReference type="PANTHER" id="PTHR30337:SF7">
    <property type="entry name" value="PHOSPHOESTERASE"/>
    <property type="match status" value="1"/>
</dbReference>
<dbReference type="InterPro" id="IPR050535">
    <property type="entry name" value="DNA_Repair-Maintenance_Comp"/>
</dbReference>
<reference evidence="3" key="1">
    <citation type="journal article" date="2019" name="Int. J. Syst. Evol. Microbiol.">
        <title>The Global Catalogue of Microorganisms (GCM) 10K type strain sequencing project: providing services to taxonomists for standard genome sequencing and annotation.</title>
        <authorList>
            <consortium name="The Broad Institute Genomics Platform"/>
            <consortium name="The Broad Institute Genome Sequencing Center for Infectious Disease"/>
            <person name="Wu L."/>
            <person name="Ma J."/>
        </authorList>
    </citation>
    <scope>NUCLEOTIDE SEQUENCE [LARGE SCALE GENOMIC DNA]</scope>
    <source>
        <strain evidence="3">CCM 8937</strain>
    </source>
</reference>
<dbReference type="PANTHER" id="PTHR30337">
    <property type="entry name" value="COMPONENT OF ATP-DEPENDENT DSDNA EXONUCLEASE"/>
    <property type="match status" value="1"/>
</dbReference>
<dbReference type="GO" id="GO:0004527">
    <property type="term" value="F:exonuclease activity"/>
    <property type="evidence" value="ECO:0007669"/>
    <property type="project" value="UniProtKB-KW"/>
</dbReference>
<protein>
    <submittedName>
        <fullName evidence="2">Exonuclease SbcCD subunit D</fullName>
    </submittedName>
</protein>
<comment type="caution">
    <text evidence="2">The sequence shown here is derived from an EMBL/GenBank/DDBJ whole genome shotgun (WGS) entry which is preliminary data.</text>
</comment>
<dbReference type="Proteomes" id="UP001597191">
    <property type="component" value="Unassembled WGS sequence"/>
</dbReference>
<keyword evidence="2" id="KW-0378">Hydrolase</keyword>
<dbReference type="InterPro" id="IPR029052">
    <property type="entry name" value="Metallo-depent_PP-like"/>
</dbReference>
<dbReference type="SUPFAM" id="SSF56300">
    <property type="entry name" value="Metallo-dependent phosphatases"/>
    <property type="match status" value="1"/>
</dbReference>
<sequence>MTKIVQISDVHLGFAYAGLAYPRRQKQRQQDLWQTFLDALHYCQKIDAKLLLIPGDLFDTPNPDAALVQDVQDAFREIAPIKVMIATGNHDFAYAGSCWDDSQKWPDNVFIFKSAWTQLDLPELQLTVWGAGFTAPYAKTSLLQPVPSQPNHWQIGVLHGDAFTPDHSPYNPLTTAQIAASGLNWLALGHIHKRIQAQAGATAYAYAGTPEGHGFDEQGAKGILVLDFKPGQTQPTVTFQPLAQRQYLELKIDLSGLDSNRAAAARIKTTLAANDGPDYLRNLYKIHLTGALPPNALITENGLAAQLPVFDLRLHNETHLAIDYQQLAQLDTLTGNFTKKILGKIEHATDETERQHWQLALDLGLRAFQEDLTDAH</sequence>